<name>A0ABT0S797_9SPHN</name>
<organism evidence="1 2">
    <name type="scientific">Sphingomonas brevis</name>
    <dbReference type="NCBI Taxonomy" id="2908206"/>
    <lineage>
        <taxon>Bacteria</taxon>
        <taxon>Pseudomonadati</taxon>
        <taxon>Pseudomonadota</taxon>
        <taxon>Alphaproteobacteria</taxon>
        <taxon>Sphingomonadales</taxon>
        <taxon>Sphingomonadaceae</taxon>
        <taxon>Sphingomonas</taxon>
    </lineage>
</organism>
<evidence type="ECO:0000313" key="1">
    <source>
        <dbReference type="EMBL" id="MCL6740269.1"/>
    </source>
</evidence>
<sequence>MIAVTAPLQYWSNGEGGSHFLTIAEDASLEIRAHAFLNPRGFRSVKVECTIGEIVWRTSVFPQKSGGYFLPMKIDVCRRAGISAGDRVTVTLDLL</sequence>
<protein>
    <submittedName>
        <fullName evidence="1">DUF1905 domain-containing protein</fullName>
    </submittedName>
</protein>
<comment type="caution">
    <text evidence="1">The sequence shown here is derived from an EMBL/GenBank/DDBJ whole genome shotgun (WGS) entry which is preliminary data.</text>
</comment>
<dbReference type="EMBL" id="JAMGBB010000001">
    <property type="protein sequence ID" value="MCL6740269.1"/>
    <property type="molecule type" value="Genomic_DNA"/>
</dbReference>
<gene>
    <name evidence="1" type="ORF">LZ518_03860</name>
</gene>
<dbReference type="InterPro" id="IPR015018">
    <property type="entry name" value="DUF1905"/>
</dbReference>
<dbReference type="InterPro" id="IPR037079">
    <property type="entry name" value="AF2212/PG0164-like_sf"/>
</dbReference>
<proteinExistence type="predicted"/>
<evidence type="ECO:0000313" key="2">
    <source>
        <dbReference type="Proteomes" id="UP001165383"/>
    </source>
</evidence>
<dbReference type="SUPFAM" id="SSF141694">
    <property type="entry name" value="AF2212/PG0164-like"/>
    <property type="match status" value="1"/>
</dbReference>
<dbReference type="Gene3D" id="2.40.30.100">
    <property type="entry name" value="AF2212/PG0164-like"/>
    <property type="match status" value="1"/>
</dbReference>
<reference evidence="1" key="1">
    <citation type="submission" date="2022-05" db="EMBL/GenBank/DDBJ databases">
        <authorList>
            <person name="Jo J.-H."/>
            <person name="Im W.-T."/>
        </authorList>
    </citation>
    <scope>NUCLEOTIDE SEQUENCE</scope>
    <source>
        <strain evidence="1">RB56-2</strain>
    </source>
</reference>
<dbReference type="Pfam" id="PF08922">
    <property type="entry name" value="DUF1905"/>
    <property type="match status" value="1"/>
</dbReference>
<dbReference type="RefSeq" id="WP_249914711.1">
    <property type="nucleotide sequence ID" value="NZ_JAMGBB010000001.1"/>
</dbReference>
<keyword evidence="2" id="KW-1185">Reference proteome</keyword>
<accession>A0ABT0S797</accession>
<dbReference type="Proteomes" id="UP001165383">
    <property type="component" value="Unassembled WGS sequence"/>
</dbReference>